<dbReference type="Pfam" id="PF01412">
    <property type="entry name" value="ArfGap"/>
    <property type="match status" value="1"/>
</dbReference>
<dbReference type="PANTHER" id="PTHR45686">
    <property type="entry name" value="ADP-RIBOSYLATION FACTOR GTPASE ACTIVATING PROTEIN 3, ISOFORM H-RELATED"/>
    <property type="match status" value="1"/>
</dbReference>
<reference evidence="7 8" key="1">
    <citation type="journal article" date="2009" name="Science">
        <title>Green evolution and dynamic adaptations revealed by genomes of the marine picoeukaryotes Micromonas.</title>
        <authorList>
            <person name="Worden A.Z."/>
            <person name="Lee J.H."/>
            <person name="Mock T."/>
            <person name="Rouze P."/>
            <person name="Simmons M.P."/>
            <person name="Aerts A.L."/>
            <person name="Allen A.E."/>
            <person name="Cuvelier M.L."/>
            <person name="Derelle E."/>
            <person name="Everett M.V."/>
            <person name="Foulon E."/>
            <person name="Grimwood J."/>
            <person name="Gundlach H."/>
            <person name="Henrissat B."/>
            <person name="Napoli C."/>
            <person name="McDonald S.M."/>
            <person name="Parker M.S."/>
            <person name="Rombauts S."/>
            <person name="Salamov A."/>
            <person name="Von Dassow P."/>
            <person name="Badger J.H."/>
            <person name="Coutinho P.M."/>
            <person name="Demir E."/>
            <person name="Dubchak I."/>
            <person name="Gentemann C."/>
            <person name="Eikrem W."/>
            <person name="Gready J.E."/>
            <person name="John U."/>
            <person name="Lanier W."/>
            <person name="Lindquist E.A."/>
            <person name="Lucas S."/>
            <person name="Mayer K.F."/>
            <person name="Moreau H."/>
            <person name="Not F."/>
            <person name="Otillar R."/>
            <person name="Panaud O."/>
            <person name="Pangilinan J."/>
            <person name="Paulsen I."/>
            <person name="Piegu B."/>
            <person name="Poliakov A."/>
            <person name="Robbens S."/>
            <person name="Schmutz J."/>
            <person name="Toulza E."/>
            <person name="Wyss T."/>
            <person name="Zelensky A."/>
            <person name="Zhou K."/>
            <person name="Armbrust E.V."/>
            <person name="Bhattacharya D."/>
            <person name="Goodenough U.W."/>
            <person name="Van de Peer Y."/>
            <person name="Grigoriev I.V."/>
        </authorList>
    </citation>
    <scope>NUCLEOTIDE SEQUENCE [LARGE SCALE GENOMIC DNA]</scope>
    <source>
        <strain evidence="8">RCC299 / NOUM17</strain>
    </source>
</reference>
<dbReference type="PANTHER" id="PTHR45686:SF18">
    <property type="entry name" value="ADP-RIBOSYLATION FACTOR GTPASE-ACTIVATING PROTEIN GCS1"/>
    <property type="match status" value="1"/>
</dbReference>
<evidence type="ECO:0000259" key="6">
    <source>
        <dbReference type="PROSITE" id="PS50115"/>
    </source>
</evidence>
<keyword evidence="8" id="KW-1185">Reference proteome</keyword>
<dbReference type="PROSITE" id="PS50115">
    <property type="entry name" value="ARFGAP"/>
    <property type="match status" value="1"/>
</dbReference>
<evidence type="ECO:0000256" key="5">
    <source>
        <dbReference type="PROSITE-ProRule" id="PRU00288"/>
    </source>
</evidence>
<dbReference type="GO" id="GO:0048205">
    <property type="term" value="P:COPI coating of Golgi vesicle"/>
    <property type="evidence" value="ECO:0007669"/>
    <property type="project" value="TreeGrafter"/>
</dbReference>
<feature type="domain" description="Arf-GAP" evidence="6">
    <location>
        <begin position="11"/>
        <end position="122"/>
    </location>
</feature>
<dbReference type="SUPFAM" id="SSF57863">
    <property type="entry name" value="ArfGap/RecO-like zinc finger"/>
    <property type="match status" value="1"/>
</dbReference>
<keyword evidence="1" id="KW-0343">GTPase activation</keyword>
<dbReference type="InParanoid" id="C1E391"/>
<dbReference type="AlphaFoldDB" id="C1E391"/>
<protein>
    <recommendedName>
        <fullName evidence="6">Arf-GAP domain-containing protein</fullName>
    </recommendedName>
</protein>
<dbReference type="eggNOG" id="KOG0704">
    <property type="taxonomic scope" value="Eukaryota"/>
</dbReference>
<dbReference type="RefSeq" id="XP_002501634.1">
    <property type="nucleotide sequence ID" value="XM_002501588.1"/>
</dbReference>
<dbReference type="PRINTS" id="PR00405">
    <property type="entry name" value="REVINTRACTNG"/>
</dbReference>
<feature type="non-terminal residue" evidence="7">
    <location>
        <position position="122"/>
    </location>
</feature>
<organism evidence="7 8">
    <name type="scientific">Micromonas commoda (strain RCC299 / NOUM17 / CCMP2709)</name>
    <name type="common">Picoplanktonic green alga</name>
    <dbReference type="NCBI Taxonomy" id="296587"/>
    <lineage>
        <taxon>Eukaryota</taxon>
        <taxon>Viridiplantae</taxon>
        <taxon>Chlorophyta</taxon>
        <taxon>Mamiellophyceae</taxon>
        <taxon>Mamiellales</taxon>
        <taxon>Mamiellaceae</taxon>
        <taxon>Micromonas</taxon>
    </lineage>
</organism>
<evidence type="ECO:0000313" key="7">
    <source>
        <dbReference type="EMBL" id="ACO62892.1"/>
    </source>
</evidence>
<dbReference type="GO" id="GO:0005096">
    <property type="term" value="F:GTPase activator activity"/>
    <property type="evidence" value="ECO:0007669"/>
    <property type="project" value="UniProtKB-KW"/>
</dbReference>
<dbReference type="CDD" id="cd08830">
    <property type="entry name" value="ArfGap_ArfGap1"/>
    <property type="match status" value="1"/>
</dbReference>
<name>C1E391_MICCC</name>
<dbReference type="EMBL" id="CP001325">
    <property type="protein sequence ID" value="ACO62892.1"/>
    <property type="molecule type" value="Genomic_DNA"/>
</dbReference>
<dbReference type="OrthoDB" id="983479at2759"/>
<dbReference type="STRING" id="296587.C1E391"/>
<dbReference type="GeneID" id="8242543"/>
<evidence type="ECO:0000256" key="2">
    <source>
        <dbReference type="ARBA" id="ARBA00022723"/>
    </source>
</evidence>
<dbReference type="KEGG" id="mis:MICPUN_81193"/>
<dbReference type="SMART" id="SM00105">
    <property type="entry name" value="ArfGap"/>
    <property type="match status" value="1"/>
</dbReference>
<keyword evidence="4" id="KW-0862">Zinc</keyword>
<dbReference type="GO" id="GO:0008270">
    <property type="term" value="F:zinc ion binding"/>
    <property type="evidence" value="ECO:0007669"/>
    <property type="project" value="UniProtKB-KW"/>
</dbReference>
<dbReference type="InterPro" id="IPR001164">
    <property type="entry name" value="ArfGAP_dom"/>
</dbReference>
<proteinExistence type="predicted"/>
<dbReference type="Gene3D" id="1.10.220.150">
    <property type="entry name" value="Arf GTPase activating protein"/>
    <property type="match status" value="1"/>
</dbReference>
<dbReference type="InterPro" id="IPR038508">
    <property type="entry name" value="ArfGAP_dom_sf"/>
</dbReference>
<dbReference type="InterPro" id="IPR037278">
    <property type="entry name" value="ARFGAP/RecO"/>
</dbReference>
<sequence>MSGRILEHDFASVVRRLNMLPENQVCADCPTRNPDWASVKHGIFICLNCSGIHRSLGVHVSFVRSATMDTWTQAEARMMEKGGNNRQRKFFDKYGLHNGTPHREKYNHQIAEAYRGKLKAEA</sequence>
<dbReference type="Proteomes" id="UP000002009">
    <property type="component" value="Chromosome 4"/>
</dbReference>
<accession>C1E391</accession>
<dbReference type="OMA" id="CADCATR"/>
<evidence type="ECO:0000256" key="3">
    <source>
        <dbReference type="ARBA" id="ARBA00022771"/>
    </source>
</evidence>
<dbReference type="GO" id="GO:0000139">
    <property type="term" value="C:Golgi membrane"/>
    <property type="evidence" value="ECO:0007669"/>
    <property type="project" value="GOC"/>
</dbReference>
<evidence type="ECO:0000256" key="1">
    <source>
        <dbReference type="ARBA" id="ARBA00022468"/>
    </source>
</evidence>
<gene>
    <name evidence="7" type="ORF">MICPUN_81193</name>
</gene>
<evidence type="ECO:0000313" key="8">
    <source>
        <dbReference type="Proteomes" id="UP000002009"/>
    </source>
</evidence>
<keyword evidence="2" id="KW-0479">Metal-binding</keyword>
<evidence type="ECO:0000256" key="4">
    <source>
        <dbReference type="ARBA" id="ARBA00022833"/>
    </source>
</evidence>
<keyword evidence="3 5" id="KW-0863">Zinc-finger</keyword>